<dbReference type="GO" id="GO:0005886">
    <property type="term" value="C:plasma membrane"/>
    <property type="evidence" value="ECO:0007669"/>
    <property type="project" value="UniProtKB-SubCell"/>
</dbReference>
<dbReference type="InterPro" id="IPR000515">
    <property type="entry name" value="MetI-like"/>
</dbReference>
<evidence type="ECO:0000256" key="3">
    <source>
        <dbReference type="ARBA" id="ARBA00022475"/>
    </source>
</evidence>
<dbReference type="AlphaFoldDB" id="A0A1H2PR82"/>
<dbReference type="OrthoDB" id="3173654at2"/>
<dbReference type="GO" id="GO:0055085">
    <property type="term" value="P:transmembrane transport"/>
    <property type="evidence" value="ECO:0007669"/>
    <property type="project" value="InterPro"/>
</dbReference>
<dbReference type="CDD" id="cd06261">
    <property type="entry name" value="TM_PBP2"/>
    <property type="match status" value="1"/>
</dbReference>
<dbReference type="Pfam" id="PF00528">
    <property type="entry name" value="BPD_transp_1"/>
    <property type="match status" value="1"/>
</dbReference>
<keyword evidence="3" id="KW-1003">Cell membrane</keyword>
<evidence type="ECO:0000256" key="7">
    <source>
        <dbReference type="RuleBase" id="RU363032"/>
    </source>
</evidence>
<dbReference type="SUPFAM" id="SSF161098">
    <property type="entry name" value="MetI-like"/>
    <property type="match status" value="1"/>
</dbReference>
<gene>
    <name evidence="10" type="ORF">SAMN05216551_106207</name>
</gene>
<accession>A0A1H2PR82</accession>
<dbReference type="PANTHER" id="PTHR30151:SF0">
    <property type="entry name" value="ABC TRANSPORTER PERMEASE PROTEIN MJ0413-RELATED"/>
    <property type="match status" value="1"/>
</dbReference>
<keyword evidence="2 7" id="KW-0813">Transport</keyword>
<evidence type="ECO:0000256" key="6">
    <source>
        <dbReference type="ARBA" id="ARBA00023136"/>
    </source>
</evidence>
<feature type="transmembrane region" description="Helical" evidence="7">
    <location>
        <begin position="108"/>
        <end position="129"/>
    </location>
</feature>
<dbReference type="EMBL" id="FNLO01000006">
    <property type="protein sequence ID" value="SDV48961.1"/>
    <property type="molecule type" value="Genomic_DNA"/>
</dbReference>
<feature type="region of interest" description="Disordered" evidence="8">
    <location>
        <begin position="1"/>
        <end position="49"/>
    </location>
</feature>
<feature type="transmembrane region" description="Helical" evidence="7">
    <location>
        <begin position="270"/>
        <end position="291"/>
    </location>
</feature>
<dbReference type="Gene3D" id="1.10.3720.10">
    <property type="entry name" value="MetI-like"/>
    <property type="match status" value="1"/>
</dbReference>
<dbReference type="PANTHER" id="PTHR30151">
    <property type="entry name" value="ALKANE SULFONATE ABC TRANSPORTER-RELATED, MEMBRANE SUBUNIT"/>
    <property type="match status" value="1"/>
</dbReference>
<comment type="subcellular location">
    <subcellularLocation>
        <location evidence="1 7">Cell membrane</location>
        <topology evidence="1 7">Multi-pass membrane protein</topology>
    </subcellularLocation>
</comment>
<evidence type="ECO:0000259" key="9">
    <source>
        <dbReference type="PROSITE" id="PS50928"/>
    </source>
</evidence>
<evidence type="ECO:0000313" key="10">
    <source>
        <dbReference type="EMBL" id="SDV48961.1"/>
    </source>
</evidence>
<sequence>MKTVPRHATQHASQHASQRVPPAESVAALAPGRPRAADTHRVSRGGARARPPAWRAPIATALSVLIGLLAWEVAGRWLVSNPILFAPFSRVLAAGFSQWQQGRLAHDVAISLLEFALGFTLASVLGVAGGLALGLSRGTRLIFEPWAKILYASPLVALMPFFILVFGIGIASKVAIVATVAVMPILFNTASGVRSVDSAWHDVAHAFECSRLQTLVHVVLPAALPTILVGMRLAVGRGLTGVAVGELFAAQAGLGYLITTAGQSFDTPTLLFGVACFSVLGVLLMAALDALERVARRGREPAGEMR</sequence>
<evidence type="ECO:0000256" key="2">
    <source>
        <dbReference type="ARBA" id="ARBA00022448"/>
    </source>
</evidence>
<dbReference type="InterPro" id="IPR035906">
    <property type="entry name" value="MetI-like_sf"/>
</dbReference>
<evidence type="ECO:0000256" key="4">
    <source>
        <dbReference type="ARBA" id="ARBA00022692"/>
    </source>
</evidence>
<keyword evidence="5 7" id="KW-1133">Transmembrane helix</keyword>
<organism evidence="10 11">
    <name type="scientific">Chitinasiproducens palmae</name>
    <dbReference type="NCBI Taxonomy" id="1770053"/>
    <lineage>
        <taxon>Bacteria</taxon>
        <taxon>Pseudomonadati</taxon>
        <taxon>Pseudomonadota</taxon>
        <taxon>Betaproteobacteria</taxon>
        <taxon>Burkholderiales</taxon>
        <taxon>Burkholderiaceae</taxon>
        <taxon>Chitinasiproducens</taxon>
    </lineage>
</organism>
<evidence type="ECO:0000256" key="5">
    <source>
        <dbReference type="ARBA" id="ARBA00022989"/>
    </source>
</evidence>
<evidence type="ECO:0000256" key="1">
    <source>
        <dbReference type="ARBA" id="ARBA00004651"/>
    </source>
</evidence>
<feature type="transmembrane region" description="Helical" evidence="7">
    <location>
        <begin position="149"/>
        <end position="167"/>
    </location>
</feature>
<dbReference type="RefSeq" id="WP_091908407.1">
    <property type="nucleotide sequence ID" value="NZ_FNLO01000006.1"/>
</dbReference>
<feature type="transmembrane region" description="Helical" evidence="7">
    <location>
        <begin position="212"/>
        <end position="231"/>
    </location>
</feature>
<proteinExistence type="inferred from homology"/>
<name>A0A1H2PR82_9BURK</name>
<evidence type="ECO:0000256" key="8">
    <source>
        <dbReference type="SAM" id="MobiDB-lite"/>
    </source>
</evidence>
<feature type="transmembrane region" description="Helical" evidence="7">
    <location>
        <begin position="174"/>
        <end position="192"/>
    </location>
</feature>
<feature type="domain" description="ABC transmembrane type-1" evidence="9">
    <location>
        <begin position="108"/>
        <end position="292"/>
    </location>
</feature>
<comment type="similarity">
    <text evidence="7">Belongs to the binding-protein-dependent transport system permease family.</text>
</comment>
<evidence type="ECO:0000313" key="11">
    <source>
        <dbReference type="Proteomes" id="UP000243719"/>
    </source>
</evidence>
<keyword evidence="6 7" id="KW-0472">Membrane</keyword>
<reference evidence="11" key="1">
    <citation type="submission" date="2016-09" db="EMBL/GenBank/DDBJ databases">
        <authorList>
            <person name="Varghese N."/>
            <person name="Submissions S."/>
        </authorList>
    </citation>
    <scope>NUCLEOTIDE SEQUENCE [LARGE SCALE GENOMIC DNA]</scope>
    <source>
        <strain evidence="11">JS23</strain>
    </source>
</reference>
<protein>
    <submittedName>
        <fullName evidence="10">NitT/TauT family transport system permease protein</fullName>
    </submittedName>
</protein>
<keyword evidence="4 7" id="KW-0812">Transmembrane</keyword>
<dbReference type="PROSITE" id="PS50928">
    <property type="entry name" value="ABC_TM1"/>
    <property type="match status" value="1"/>
</dbReference>
<keyword evidence="11" id="KW-1185">Reference proteome</keyword>
<feature type="transmembrane region" description="Helical" evidence="7">
    <location>
        <begin position="53"/>
        <end position="71"/>
    </location>
</feature>
<dbReference type="Proteomes" id="UP000243719">
    <property type="component" value="Unassembled WGS sequence"/>
</dbReference>
<dbReference type="STRING" id="1770053.SAMN05216551_106207"/>